<feature type="region of interest" description="Disordered" evidence="1">
    <location>
        <begin position="224"/>
        <end position="244"/>
    </location>
</feature>
<dbReference type="Proteomes" id="UP000600918">
    <property type="component" value="Unassembled WGS sequence"/>
</dbReference>
<accession>A0A834NWP6</accession>
<dbReference type="AlphaFoldDB" id="A0A834NWP6"/>
<comment type="caution">
    <text evidence="2">The sequence shown here is derived from an EMBL/GenBank/DDBJ whole genome shotgun (WGS) entry which is preliminary data.</text>
</comment>
<evidence type="ECO:0000313" key="2">
    <source>
        <dbReference type="EMBL" id="KAF7420012.1"/>
    </source>
</evidence>
<feature type="compositionally biased region" description="Basic and acidic residues" evidence="1">
    <location>
        <begin position="300"/>
        <end position="331"/>
    </location>
</feature>
<feature type="region of interest" description="Disordered" evidence="1">
    <location>
        <begin position="1"/>
        <end position="31"/>
    </location>
</feature>
<feature type="compositionally biased region" description="Basic and acidic residues" evidence="1">
    <location>
        <begin position="225"/>
        <end position="240"/>
    </location>
</feature>
<gene>
    <name evidence="2" type="ORF">H0235_010309</name>
</gene>
<organism evidence="2 3">
    <name type="scientific">Vespula pensylvanica</name>
    <name type="common">Western yellow jacket</name>
    <name type="synonym">Wasp</name>
    <dbReference type="NCBI Taxonomy" id="30213"/>
    <lineage>
        <taxon>Eukaryota</taxon>
        <taxon>Metazoa</taxon>
        <taxon>Ecdysozoa</taxon>
        <taxon>Arthropoda</taxon>
        <taxon>Hexapoda</taxon>
        <taxon>Insecta</taxon>
        <taxon>Pterygota</taxon>
        <taxon>Neoptera</taxon>
        <taxon>Endopterygota</taxon>
        <taxon>Hymenoptera</taxon>
        <taxon>Apocrita</taxon>
        <taxon>Aculeata</taxon>
        <taxon>Vespoidea</taxon>
        <taxon>Vespidae</taxon>
        <taxon>Vespinae</taxon>
        <taxon>Vespula</taxon>
    </lineage>
</organism>
<reference evidence="2" key="1">
    <citation type="journal article" date="2020" name="G3 (Bethesda)">
        <title>High-Quality Assemblies for Three Invasive Social Wasps from the &lt;i&gt;Vespula&lt;/i&gt; Genus.</title>
        <authorList>
            <person name="Harrop T.W.R."/>
            <person name="Guhlin J."/>
            <person name="McLaughlin G.M."/>
            <person name="Permina E."/>
            <person name="Stockwell P."/>
            <person name="Gilligan J."/>
            <person name="Le Lec M.F."/>
            <person name="Gruber M.A.M."/>
            <person name="Quinn O."/>
            <person name="Lovegrove M."/>
            <person name="Duncan E.J."/>
            <person name="Remnant E.J."/>
            <person name="Van Eeckhoven J."/>
            <person name="Graham B."/>
            <person name="Knapp R.A."/>
            <person name="Langford K.W."/>
            <person name="Kronenberg Z."/>
            <person name="Press M.O."/>
            <person name="Eacker S.M."/>
            <person name="Wilson-Rankin E.E."/>
            <person name="Purcell J."/>
            <person name="Lester P.J."/>
            <person name="Dearden P.K."/>
        </authorList>
    </citation>
    <scope>NUCLEOTIDE SEQUENCE</scope>
    <source>
        <strain evidence="2">Volc-1</strain>
    </source>
</reference>
<protein>
    <submittedName>
        <fullName evidence="2">Uncharacterized protein</fullName>
    </submittedName>
</protein>
<keyword evidence="3" id="KW-1185">Reference proteome</keyword>
<sequence>MKVVKASSRGQGKKRDKKGQDTHTSDSNSRAPYNNNAEILYKWLMINKSEISESIERNLPIERISIENTINPVGSWNSRLSRVEEIIRVSILSTLSVPTSSAPPNSGSNVSPKRLFSEIGITSACSLFILQRIPLYIVSRHNAGAPRSFFRSGVSALSRNTWNSVQSAEQSIRRWAKSRVQRRRGLSDCRHLRESLALINGCNILLPFSAILLSFATTPIYGDQSKYDTKRRGTTQRDDFPSTLLNFTCRDSPELLGRDEEASGRNSGTPANQAKPDEREAEDGISGPISDAIMSPSLPERARADERDEEETERKGEDEKDRLVDDVEGGTHRLFPRR</sequence>
<evidence type="ECO:0000313" key="3">
    <source>
        <dbReference type="Proteomes" id="UP000600918"/>
    </source>
</evidence>
<dbReference type="EMBL" id="JACSDY010000009">
    <property type="protein sequence ID" value="KAF7420012.1"/>
    <property type="molecule type" value="Genomic_DNA"/>
</dbReference>
<feature type="region of interest" description="Disordered" evidence="1">
    <location>
        <begin position="257"/>
        <end position="338"/>
    </location>
</feature>
<evidence type="ECO:0000256" key="1">
    <source>
        <dbReference type="SAM" id="MobiDB-lite"/>
    </source>
</evidence>
<name>A0A834NWP6_VESPE</name>
<proteinExistence type="predicted"/>